<evidence type="ECO:0000313" key="2">
    <source>
        <dbReference type="Proteomes" id="UP001381693"/>
    </source>
</evidence>
<name>A0AAN8X4N1_HALRR</name>
<sequence>GHGRLGTEALNRTRRLGINRTDTIPGPKLAGSCRAYILNHSYRLQGRGGSFGGGFRRK</sequence>
<dbReference type="AlphaFoldDB" id="A0AAN8X4N1"/>
<feature type="non-terminal residue" evidence="1">
    <location>
        <position position="1"/>
    </location>
</feature>
<comment type="caution">
    <text evidence="1">The sequence shown here is derived from an EMBL/GenBank/DDBJ whole genome shotgun (WGS) entry which is preliminary data.</text>
</comment>
<evidence type="ECO:0000313" key="1">
    <source>
        <dbReference type="EMBL" id="KAK7074298.1"/>
    </source>
</evidence>
<dbReference type="EMBL" id="JAXCGZ010011682">
    <property type="protein sequence ID" value="KAK7074298.1"/>
    <property type="molecule type" value="Genomic_DNA"/>
</dbReference>
<organism evidence="1 2">
    <name type="scientific">Halocaridina rubra</name>
    <name type="common">Hawaiian red shrimp</name>
    <dbReference type="NCBI Taxonomy" id="373956"/>
    <lineage>
        <taxon>Eukaryota</taxon>
        <taxon>Metazoa</taxon>
        <taxon>Ecdysozoa</taxon>
        <taxon>Arthropoda</taxon>
        <taxon>Crustacea</taxon>
        <taxon>Multicrustacea</taxon>
        <taxon>Malacostraca</taxon>
        <taxon>Eumalacostraca</taxon>
        <taxon>Eucarida</taxon>
        <taxon>Decapoda</taxon>
        <taxon>Pleocyemata</taxon>
        <taxon>Caridea</taxon>
        <taxon>Atyoidea</taxon>
        <taxon>Atyidae</taxon>
        <taxon>Halocaridina</taxon>
    </lineage>
</organism>
<accession>A0AAN8X4N1</accession>
<protein>
    <submittedName>
        <fullName evidence="1">Uncharacterized protein</fullName>
    </submittedName>
</protein>
<gene>
    <name evidence="1" type="ORF">SK128_019547</name>
</gene>
<reference evidence="1 2" key="1">
    <citation type="submission" date="2023-11" db="EMBL/GenBank/DDBJ databases">
        <title>Halocaridina rubra genome assembly.</title>
        <authorList>
            <person name="Smith C."/>
        </authorList>
    </citation>
    <scope>NUCLEOTIDE SEQUENCE [LARGE SCALE GENOMIC DNA]</scope>
    <source>
        <strain evidence="1">EP-1</strain>
        <tissue evidence="1">Whole</tissue>
    </source>
</reference>
<keyword evidence="2" id="KW-1185">Reference proteome</keyword>
<dbReference type="Proteomes" id="UP001381693">
    <property type="component" value="Unassembled WGS sequence"/>
</dbReference>
<proteinExistence type="predicted"/>